<dbReference type="Pfam" id="PF24883">
    <property type="entry name" value="NPHP3_N"/>
    <property type="match status" value="1"/>
</dbReference>
<dbReference type="InterPro" id="IPR056884">
    <property type="entry name" value="NPHP3-like_N"/>
</dbReference>
<evidence type="ECO:0000313" key="3">
    <source>
        <dbReference type="EMBL" id="KAK0713178.1"/>
    </source>
</evidence>
<feature type="domain" description="Nephrocystin 3-like N-terminal" evidence="2">
    <location>
        <begin position="143"/>
        <end position="179"/>
    </location>
</feature>
<dbReference type="GeneID" id="85323382"/>
<evidence type="ECO:0000313" key="4">
    <source>
        <dbReference type="Proteomes" id="UP001172101"/>
    </source>
</evidence>
<gene>
    <name evidence="3" type="ORF">B0T26DRAFT_677546</name>
</gene>
<dbReference type="AlphaFoldDB" id="A0AA40DVE3"/>
<dbReference type="Proteomes" id="UP001172101">
    <property type="component" value="Unassembled WGS sequence"/>
</dbReference>
<keyword evidence="1" id="KW-0677">Repeat</keyword>
<dbReference type="PANTHER" id="PTHR10622:SF10">
    <property type="entry name" value="HET DOMAIN-CONTAINING PROTEIN"/>
    <property type="match status" value="1"/>
</dbReference>
<name>A0AA40DVE3_9PEZI</name>
<dbReference type="RefSeq" id="XP_060294501.1">
    <property type="nucleotide sequence ID" value="XM_060440112.1"/>
</dbReference>
<evidence type="ECO:0000259" key="2">
    <source>
        <dbReference type="Pfam" id="PF24883"/>
    </source>
</evidence>
<reference evidence="3" key="1">
    <citation type="submission" date="2023-06" db="EMBL/GenBank/DDBJ databases">
        <title>Genome-scale phylogeny and comparative genomics of the fungal order Sordariales.</title>
        <authorList>
            <consortium name="Lawrence Berkeley National Laboratory"/>
            <person name="Hensen N."/>
            <person name="Bonometti L."/>
            <person name="Westerberg I."/>
            <person name="Brannstrom I.O."/>
            <person name="Guillou S."/>
            <person name="Cros-Aarteil S."/>
            <person name="Calhoun S."/>
            <person name="Haridas S."/>
            <person name="Kuo A."/>
            <person name="Mondo S."/>
            <person name="Pangilinan J."/>
            <person name="Riley R."/>
            <person name="LaButti K."/>
            <person name="Andreopoulos B."/>
            <person name="Lipzen A."/>
            <person name="Chen C."/>
            <person name="Yanf M."/>
            <person name="Daum C."/>
            <person name="Ng V."/>
            <person name="Clum A."/>
            <person name="Steindorff A."/>
            <person name="Ohm R."/>
            <person name="Martin F."/>
            <person name="Silar P."/>
            <person name="Natvig D."/>
            <person name="Lalanne C."/>
            <person name="Gautier V."/>
            <person name="Ament-velasquez S.L."/>
            <person name="Kruys A."/>
            <person name="Hutchinson M.I."/>
            <person name="Powell A.J."/>
            <person name="Barry K."/>
            <person name="Miller A.N."/>
            <person name="Grigoriev I.V."/>
            <person name="Debuchy R."/>
            <person name="Gladieux P."/>
            <person name="Thoren M.H."/>
            <person name="Johannesson H."/>
        </authorList>
    </citation>
    <scope>NUCLEOTIDE SEQUENCE</scope>
    <source>
        <strain evidence="3">SMH2392-1A</strain>
    </source>
</reference>
<dbReference type="PANTHER" id="PTHR10622">
    <property type="entry name" value="HET DOMAIN-CONTAINING PROTEIN"/>
    <property type="match status" value="1"/>
</dbReference>
<dbReference type="EMBL" id="JAUIRO010000005">
    <property type="protein sequence ID" value="KAK0713178.1"/>
    <property type="molecule type" value="Genomic_DNA"/>
</dbReference>
<accession>A0AA40DVE3</accession>
<organism evidence="3 4">
    <name type="scientific">Lasiosphaeria miniovina</name>
    <dbReference type="NCBI Taxonomy" id="1954250"/>
    <lineage>
        <taxon>Eukaryota</taxon>
        <taxon>Fungi</taxon>
        <taxon>Dikarya</taxon>
        <taxon>Ascomycota</taxon>
        <taxon>Pezizomycotina</taxon>
        <taxon>Sordariomycetes</taxon>
        <taxon>Sordariomycetidae</taxon>
        <taxon>Sordariales</taxon>
        <taxon>Lasiosphaeriaceae</taxon>
        <taxon>Lasiosphaeria</taxon>
    </lineage>
</organism>
<proteinExistence type="predicted"/>
<protein>
    <recommendedName>
        <fullName evidence="2">Nephrocystin 3-like N-terminal domain-containing protein</fullName>
    </recommendedName>
</protein>
<keyword evidence="4" id="KW-1185">Reference proteome</keyword>
<comment type="caution">
    <text evidence="3">The sequence shown here is derived from an EMBL/GenBank/DDBJ whole genome shotgun (WGS) entry which is preliminary data.</text>
</comment>
<sequence length="255" mass="29608">MFKWYRDAAKCYVYLADVLARKRDADGNLEWRLGFPKCRWFSRGWTLQELIAPASVEIFSREGERLGDKKSLEKEIHDRTGIPLRALQGNPLSDFSVDQRMVWIEKRETRYEEDKLWSGGLRDPCDDKERIELAKGGLLADAYRWVFDNPDFKKWQQLPQSRLLWIRGDPGKGKTILSLELNAESVTAAVEAFIQNKVLHLSRRKSYNEATRNEVHEYLSSNANGTFLWVALVCQALADPKVRSWQTLDKLQAFP</sequence>
<evidence type="ECO:0000256" key="1">
    <source>
        <dbReference type="ARBA" id="ARBA00022737"/>
    </source>
</evidence>